<dbReference type="AlphaFoldDB" id="M6URS2"/>
<organism evidence="1 2">
    <name type="scientific">Leptospira santarosai str. ZUN179</name>
    <dbReference type="NCBI Taxonomy" id="1049985"/>
    <lineage>
        <taxon>Bacteria</taxon>
        <taxon>Pseudomonadati</taxon>
        <taxon>Spirochaetota</taxon>
        <taxon>Spirochaetia</taxon>
        <taxon>Leptospirales</taxon>
        <taxon>Leptospiraceae</taxon>
        <taxon>Leptospira</taxon>
    </lineage>
</organism>
<proteinExistence type="predicted"/>
<reference evidence="1 2" key="1">
    <citation type="submission" date="2013-01" db="EMBL/GenBank/DDBJ databases">
        <authorList>
            <person name="Harkins D.M."/>
            <person name="Durkin A.S."/>
            <person name="Brinkac L.M."/>
            <person name="Haft D.H."/>
            <person name="Selengut J.D."/>
            <person name="Sanka R."/>
            <person name="DePew J."/>
            <person name="Purushe J."/>
            <person name="Matthias M.A."/>
            <person name="Vinetz J.M."/>
            <person name="Sutton G.G."/>
            <person name="Nierman W.C."/>
            <person name="Fouts D.E."/>
        </authorList>
    </citation>
    <scope>NUCLEOTIDE SEQUENCE [LARGE SCALE GENOMIC DNA]</scope>
    <source>
        <strain evidence="1 2">ZUN179</strain>
    </source>
</reference>
<gene>
    <name evidence="1" type="ORF">LEP1GSC187_1900</name>
</gene>
<dbReference type="Proteomes" id="UP000012160">
    <property type="component" value="Unassembled WGS sequence"/>
</dbReference>
<accession>M6URS2</accession>
<dbReference type="EMBL" id="AHOQ02000005">
    <property type="protein sequence ID" value="EMO47300.1"/>
    <property type="molecule type" value="Genomic_DNA"/>
</dbReference>
<name>M6URS2_9LEPT</name>
<evidence type="ECO:0000313" key="1">
    <source>
        <dbReference type="EMBL" id="EMO47300.1"/>
    </source>
</evidence>
<sequence>MGGFGTDSVLFSYVRVVKYPFLYIFEMAFGNKRIVKIE</sequence>
<protein>
    <submittedName>
        <fullName evidence="1">Uncharacterized protein</fullName>
    </submittedName>
</protein>
<evidence type="ECO:0000313" key="2">
    <source>
        <dbReference type="Proteomes" id="UP000012160"/>
    </source>
</evidence>
<comment type="caution">
    <text evidence="1">The sequence shown here is derived from an EMBL/GenBank/DDBJ whole genome shotgun (WGS) entry which is preliminary data.</text>
</comment>